<evidence type="ECO:0000313" key="2">
    <source>
        <dbReference type="Proteomes" id="UP000198931"/>
    </source>
</evidence>
<keyword evidence="2" id="KW-1185">Reference proteome</keyword>
<reference evidence="1 2" key="1">
    <citation type="submission" date="2016-10" db="EMBL/GenBank/DDBJ databases">
        <authorList>
            <person name="de Groot N.N."/>
        </authorList>
    </citation>
    <scope>NUCLEOTIDE SEQUENCE [LARGE SCALE GENOMIC DNA]</scope>
    <source>
        <strain evidence="1 2">DSM 26000</strain>
    </source>
</reference>
<dbReference type="STRING" id="1125876.SAMN05443292_3023"/>
<proteinExistence type="predicted"/>
<protein>
    <submittedName>
        <fullName evidence="1">Uncharacterized protein</fullName>
    </submittedName>
</protein>
<dbReference type="Proteomes" id="UP000198931">
    <property type="component" value="Unassembled WGS sequence"/>
</dbReference>
<name>A0A1I3JHC9_9FLAO</name>
<gene>
    <name evidence="1" type="ORF">SAMN05443292_3023</name>
</gene>
<dbReference type="AlphaFoldDB" id="A0A1I3JHC9"/>
<sequence length="165" mass="19388">MKSKLIYILFFLLFFVHNSGQNKNNEIALSKNVHLNYKIRNFDNSKHLLKFCIKGAEKHICEIDNKKWFGSDLQIEYPKNELVKLSIKINGKTTNLDVSQMYNPNFSGQLIKNQFKLVKYKNYYKLFGYFSDGAGTYTSHWKIVNGKSNRILISNDEKDFGWQLD</sequence>
<organism evidence="1 2">
    <name type="scientific">Halpernia frigidisoli</name>
    <dbReference type="NCBI Taxonomy" id="1125876"/>
    <lineage>
        <taxon>Bacteria</taxon>
        <taxon>Pseudomonadati</taxon>
        <taxon>Bacteroidota</taxon>
        <taxon>Flavobacteriia</taxon>
        <taxon>Flavobacteriales</taxon>
        <taxon>Weeksellaceae</taxon>
        <taxon>Chryseobacterium group</taxon>
        <taxon>Halpernia</taxon>
    </lineage>
</organism>
<accession>A0A1I3JHC9</accession>
<dbReference type="EMBL" id="FOQT01000009">
    <property type="protein sequence ID" value="SFI59584.1"/>
    <property type="molecule type" value="Genomic_DNA"/>
</dbReference>
<dbReference type="RefSeq" id="WP_177205483.1">
    <property type="nucleotide sequence ID" value="NZ_FOQT01000009.1"/>
</dbReference>
<evidence type="ECO:0000313" key="1">
    <source>
        <dbReference type="EMBL" id="SFI59584.1"/>
    </source>
</evidence>